<protein>
    <recommendedName>
        <fullName evidence="2">HMA domain-containing protein</fullName>
    </recommendedName>
</protein>
<sequence length="102" mass="11831">MKQLFSFFIISILFAAFAVQKNTPVELTQLVVTIPELNSSKLQKNLELEFKNLGGVKICETSLMTKTLMMNYDHRKVGQNEIENVFQKWECNPGSYSYQKLY</sequence>
<reference evidence="1" key="1">
    <citation type="submission" date="2018-05" db="EMBL/GenBank/DDBJ databases">
        <authorList>
            <person name="Lanie J.A."/>
            <person name="Ng W.-L."/>
            <person name="Kazmierczak K.M."/>
            <person name="Andrzejewski T.M."/>
            <person name="Davidsen T.M."/>
            <person name="Wayne K.J."/>
            <person name="Tettelin H."/>
            <person name="Glass J.I."/>
            <person name="Rusch D."/>
            <person name="Podicherti R."/>
            <person name="Tsui H.-C.T."/>
            <person name="Winkler M.E."/>
        </authorList>
    </citation>
    <scope>NUCLEOTIDE SEQUENCE</scope>
</reference>
<evidence type="ECO:0000313" key="1">
    <source>
        <dbReference type="EMBL" id="SVE52693.1"/>
    </source>
</evidence>
<dbReference type="AlphaFoldDB" id="A0A383E8H3"/>
<gene>
    <name evidence="1" type="ORF">METZ01_LOCUS505547</name>
</gene>
<proteinExistence type="predicted"/>
<name>A0A383E8H3_9ZZZZ</name>
<evidence type="ECO:0008006" key="2">
    <source>
        <dbReference type="Google" id="ProtNLM"/>
    </source>
</evidence>
<dbReference type="EMBL" id="UINC01223477">
    <property type="protein sequence ID" value="SVE52693.1"/>
    <property type="molecule type" value="Genomic_DNA"/>
</dbReference>
<accession>A0A383E8H3</accession>
<organism evidence="1">
    <name type="scientific">marine metagenome</name>
    <dbReference type="NCBI Taxonomy" id="408172"/>
    <lineage>
        <taxon>unclassified sequences</taxon>
        <taxon>metagenomes</taxon>
        <taxon>ecological metagenomes</taxon>
    </lineage>
</organism>